<gene>
    <name evidence="6" type="primary">steA</name>
    <name evidence="6" type="ORF">VLY81_08265</name>
</gene>
<evidence type="ECO:0000256" key="2">
    <source>
        <dbReference type="ARBA" id="ARBA00022741"/>
    </source>
</evidence>
<keyword evidence="7" id="KW-1185">Reference proteome</keyword>
<dbReference type="RefSeq" id="WP_324670373.1">
    <property type="nucleotide sequence ID" value="NZ_CP141614.1"/>
</dbReference>
<keyword evidence="2" id="KW-0547">Nucleotide-binding</keyword>
<reference evidence="7" key="1">
    <citation type="submission" date="2023-12" db="EMBL/GenBank/DDBJ databases">
        <title>Novel isolates from deep terrestrial aquifers shed light on the physiology and ecology of the class Limnochordia.</title>
        <authorList>
            <person name="Karnachuk O.V."/>
            <person name="Lukina A.P."/>
            <person name="Avakyan M.R."/>
            <person name="Kadnikov V."/>
            <person name="Begmatov S."/>
            <person name="Beletsky A.V."/>
            <person name="Mardanov A.V."/>
            <person name="Ravin N.V."/>
        </authorList>
    </citation>
    <scope>NUCLEOTIDE SEQUENCE [LARGE SCALE GENOMIC DNA]</scope>
    <source>
        <strain evidence="7">LN</strain>
    </source>
</reference>
<proteinExistence type="predicted"/>
<feature type="transmembrane region" description="Helical" evidence="5">
    <location>
        <begin position="327"/>
        <end position="351"/>
    </location>
</feature>
<keyword evidence="3" id="KW-0418">Kinase</keyword>
<organism evidence="6 7">
    <name type="scientific">Geochorda subterranea</name>
    <dbReference type="NCBI Taxonomy" id="3109564"/>
    <lineage>
        <taxon>Bacteria</taxon>
        <taxon>Bacillati</taxon>
        <taxon>Bacillota</taxon>
        <taxon>Limnochordia</taxon>
        <taxon>Limnochordales</taxon>
        <taxon>Geochordaceae</taxon>
        <taxon>Geochorda</taxon>
    </lineage>
</organism>
<protein>
    <submittedName>
        <fullName evidence="6">Cytokinetic ring protein SteA</fullName>
    </submittedName>
</protein>
<keyword evidence="5" id="KW-0812">Transmembrane</keyword>
<evidence type="ECO:0000256" key="1">
    <source>
        <dbReference type="ARBA" id="ARBA00022679"/>
    </source>
</evidence>
<evidence type="ECO:0000256" key="3">
    <source>
        <dbReference type="ARBA" id="ARBA00022777"/>
    </source>
</evidence>
<evidence type="ECO:0000256" key="4">
    <source>
        <dbReference type="ARBA" id="ARBA00022840"/>
    </source>
</evidence>
<dbReference type="SUPFAM" id="SSF63999">
    <property type="entry name" value="Thiamin pyrophosphokinase, catalytic domain"/>
    <property type="match status" value="1"/>
</dbReference>
<dbReference type="Gene3D" id="3.40.50.10240">
    <property type="entry name" value="Thiamin pyrophosphokinase, catalytic domain"/>
    <property type="match status" value="1"/>
</dbReference>
<sequence>MRIGPVTKQLAPCLRAGEVAVIAHDDLDSATATALIEARPAAVVNAGALVTGRVPVEGARLLLEAGIPVLDGVDRAVLGRLAEGQWVRLDGQRLLDGRGRVLARGTRLDAEHVRHRLLEARQQLPRLSREFVDNTLAYLRREAAILTEPVWIPPLRTPMAGRPAVVVVRSATARADLRAIRPFIRRGRPVLIGVDGGADALLAEGWRPDLVVGDMDSVSDRALARAREIVVHAYPDGAAPGLARLRRAGRFAHVMPSFGTSEDMAMLLAYEAGAAPIVAVGAHWGVLDFVERGRAGMASTLLVRMRVGHVLVDARGLARLAEGRPDWPAYASMVTAALGCVAALALASPALRLMARLLWMRLQTGLWLGGLG</sequence>
<dbReference type="EMBL" id="CP141614">
    <property type="protein sequence ID" value="WRP15946.1"/>
    <property type="molecule type" value="Genomic_DNA"/>
</dbReference>
<dbReference type="InterPro" id="IPR047795">
    <property type="entry name" value="Put_SteA-like"/>
</dbReference>
<keyword evidence="5" id="KW-1133">Transmembrane helix</keyword>
<dbReference type="NCBIfam" id="NF040608">
    <property type="entry name" value="division_SteA"/>
    <property type="match status" value="1"/>
</dbReference>
<dbReference type="InterPro" id="IPR036759">
    <property type="entry name" value="TPK_catalytic_sf"/>
</dbReference>
<keyword evidence="4" id="KW-0067">ATP-binding</keyword>
<keyword evidence="1" id="KW-0808">Transferase</keyword>
<keyword evidence="5" id="KW-0472">Membrane</keyword>
<dbReference type="Proteomes" id="UP001333102">
    <property type="component" value="Chromosome"/>
</dbReference>
<name>A0ABZ1BTU5_9FIRM</name>
<accession>A0ABZ1BTU5</accession>
<evidence type="ECO:0000313" key="7">
    <source>
        <dbReference type="Proteomes" id="UP001333102"/>
    </source>
</evidence>
<evidence type="ECO:0000313" key="6">
    <source>
        <dbReference type="EMBL" id="WRP15946.1"/>
    </source>
</evidence>
<evidence type="ECO:0000256" key="5">
    <source>
        <dbReference type="SAM" id="Phobius"/>
    </source>
</evidence>